<dbReference type="RefSeq" id="WP_136003467.1">
    <property type="nucleotide sequence ID" value="NZ_SRYW01000003.1"/>
</dbReference>
<dbReference type="Proteomes" id="UP000306631">
    <property type="component" value="Unassembled WGS sequence"/>
</dbReference>
<evidence type="ECO:0000313" key="2">
    <source>
        <dbReference type="Proteomes" id="UP000306631"/>
    </source>
</evidence>
<reference evidence="1 2" key="1">
    <citation type="submission" date="2019-04" db="EMBL/GenBank/DDBJ databases">
        <title>Microbes associate with the intestines of laboratory mice.</title>
        <authorList>
            <person name="Navarre W."/>
            <person name="Wong E."/>
            <person name="Huang K."/>
            <person name="Tropini C."/>
            <person name="Ng K."/>
            <person name="Yu B."/>
        </authorList>
    </citation>
    <scope>NUCLEOTIDE SEQUENCE [LARGE SCALE GENOMIC DNA]</scope>
    <source>
        <strain evidence="1 2">NM62_B4-13</strain>
    </source>
</reference>
<sequence length="108" mass="11709">MNESVFMQLEMDAGLRARFQQAAACERRPAAQVIQRLMREYVARQAGQSAAGPTGAAEPVERAAKAAAIDQYTAGTPEPPPHEDSGEQDLEALARRQHGWSACPFGTR</sequence>
<evidence type="ECO:0008006" key="3">
    <source>
        <dbReference type="Google" id="ProtNLM"/>
    </source>
</evidence>
<comment type="caution">
    <text evidence="1">The sequence shown here is derived from an EMBL/GenBank/DDBJ whole genome shotgun (WGS) entry which is preliminary data.</text>
</comment>
<evidence type="ECO:0000313" key="1">
    <source>
        <dbReference type="EMBL" id="TGY35765.1"/>
    </source>
</evidence>
<dbReference type="AlphaFoldDB" id="A0A4S2D3T7"/>
<name>A0A4S2D3T7_STEMA</name>
<gene>
    <name evidence="1" type="ORF">E5352_03875</name>
</gene>
<protein>
    <recommendedName>
        <fullName evidence="3">Antitoxin of toxin-antitoxin stability system</fullName>
    </recommendedName>
</protein>
<proteinExistence type="predicted"/>
<dbReference type="OrthoDB" id="5124853at2"/>
<organism evidence="1 2">
    <name type="scientific">Stenotrophomonas maltophilia</name>
    <name type="common">Pseudomonas maltophilia</name>
    <name type="synonym">Xanthomonas maltophilia</name>
    <dbReference type="NCBI Taxonomy" id="40324"/>
    <lineage>
        <taxon>Bacteria</taxon>
        <taxon>Pseudomonadati</taxon>
        <taxon>Pseudomonadota</taxon>
        <taxon>Gammaproteobacteria</taxon>
        <taxon>Lysobacterales</taxon>
        <taxon>Lysobacteraceae</taxon>
        <taxon>Stenotrophomonas</taxon>
        <taxon>Stenotrophomonas maltophilia group</taxon>
    </lineage>
</organism>
<dbReference type="EMBL" id="SRYW01000003">
    <property type="protein sequence ID" value="TGY35765.1"/>
    <property type="molecule type" value="Genomic_DNA"/>
</dbReference>
<accession>A0A4S2D3T7</accession>